<name>A0AAW1PZ60_9CHLO</name>
<evidence type="ECO:0000313" key="5">
    <source>
        <dbReference type="Proteomes" id="UP001438707"/>
    </source>
</evidence>
<dbReference type="InterPro" id="IPR002110">
    <property type="entry name" value="Ankyrin_rpt"/>
</dbReference>
<evidence type="ECO:0000256" key="2">
    <source>
        <dbReference type="ARBA" id="ARBA00023043"/>
    </source>
</evidence>
<keyword evidence="2 3" id="KW-0040">ANK repeat</keyword>
<feature type="repeat" description="ANK" evidence="3">
    <location>
        <begin position="71"/>
        <end position="103"/>
    </location>
</feature>
<proteinExistence type="predicted"/>
<dbReference type="Gene3D" id="1.25.40.20">
    <property type="entry name" value="Ankyrin repeat-containing domain"/>
    <property type="match status" value="1"/>
</dbReference>
<evidence type="ECO:0000313" key="4">
    <source>
        <dbReference type="EMBL" id="KAK9819011.1"/>
    </source>
</evidence>
<comment type="caution">
    <text evidence="4">The sequence shown here is derived from an EMBL/GenBank/DDBJ whole genome shotgun (WGS) entry which is preliminary data.</text>
</comment>
<reference evidence="4 5" key="1">
    <citation type="journal article" date="2024" name="Nat. Commun.">
        <title>Phylogenomics reveals the evolutionary origins of lichenization in chlorophyte algae.</title>
        <authorList>
            <person name="Puginier C."/>
            <person name="Libourel C."/>
            <person name="Otte J."/>
            <person name="Skaloud P."/>
            <person name="Haon M."/>
            <person name="Grisel S."/>
            <person name="Petersen M."/>
            <person name="Berrin J.G."/>
            <person name="Delaux P.M."/>
            <person name="Dal Grande F."/>
            <person name="Keller J."/>
        </authorList>
    </citation>
    <scope>NUCLEOTIDE SEQUENCE [LARGE SCALE GENOMIC DNA]</scope>
    <source>
        <strain evidence="4 5">SAG 2145</strain>
    </source>
</reference>
<dbReference type="InterPro" id="IPR036770">
    <property type="entry name" value="Ankyrin_rpt-contain_sf"/>
</dbReference>
<dbReference type="PROSITE" id="PS50297">
    <property type="entry name" value="ANK_REP_REGION"/>
    <property type="match status" value="1"/>
</dbReference>
<dbReference type="PANTHER" id="PTHR24171">
    <property type="entry name" value="ANKYRIN REPEAT DOMAIN-CONTAINING PROTEIN 39-RELATED"/>
    <property type="match status" value="1"/>
</dbReference>
<dbReference type="SMART" id="SM00248">
    <property type="entry name" value="ANK"/>
    <property type="match status" value="3"/>
</dbReference>
<dbReference type="PROSITE" id="PS50088">
    <property type="entry name" value="ANK_REPEAT"/>
    <property type="match status" value="1"/>
</dbReference>
<organism evidence="4 5">
    <name type="scientific">Apatococcus lobatus</name>
    <dbReference type="NCBI Taxonomy" id="904363"/>
    <lineage>
        <taxon>Eukaryota</taxon>
        <taxon>Viridiplantae</taxon>
        <taxon>Chlorophyta</taxon>
        <taxon>core chlorophytes</taxon>
        <taxon>Trebouxiophyceae</taxon>
        <taxon>Chlorellales</taxon>
        <taxon>Chlorellaceae</taxon>
        <taxon>Apatococcus</taxon>
    </lineage>
</organism>
<dbReference type="EMBL" id="JALJOS010000051">
    <property type="protein sequence ID" value="KAK9819011.1"/>
    <property type="molecule type" value="Genomic_DNA"/>
</dbReference>
<dbReference type="Proteomes" id="UP001438707">
    <property type="component" value="Unassembled WGS sequence"/>
</dbReference>
<evidence type="ECO:0000256" key="3">
    <source>
        <dbReference type="PROSITE-ProRule" id="PRU00023"/>
    </source>
</evidence>
<sequence length="186" mass="20883">MVEKNPWWKNVNGPFPSWEGPTGVKQDGGGCHRAKGWVGRMQIHRAVNNRDKDEVVSLVDQGVNVNEVEAAGNTPLHFAAYEGWGEGVELLLSLGAKINASNNAGDRPWHWAQNMGHDDIQDLLVKNGAKTEQGQVLVQDHIPKVKDFFQKPCWAHHPKPYADYLEYKKKEEADQLADRQKLIPGM</sequence>
<evidence type="ECO:0000256" key="1">
    <source>
        <dbReference type="ARBA" id="ARBA00022737"/>
    </source>
</evidence>
<accession>A0AAW1PZ60</accession>
<gene>
    <name evidence="4" type="ORF">WJX74_003619</name>
</gene>
<keyword evidence="5" id="KW-1185">Reference proteome</keyword>
<dbReference type="AlphaFoldDB" id="A0AAW1PZ60"/>
<dbReference type="SUPFAM" id="SSF48403">
    <property type="entry name" value="Ankyrin repeat"/>
    <property type="match status" value="1"/>
</dbReference>
<keyword evidence="1" id="KW-0677">Repeat</keyword>
<dbReference type="Pfam" id="PF12796">
    <property type="entry name" value="Ank_2"/>
    <property type="match status" value="1"/>
</dbReference>
<protein>
    <submittedName>
        <fullName evidence="4">Uncharacterized protein</fullName>
    </submittedName>
</protein>